<evidence type="ECO:0000256" key="3">
    <source>
        <dbReference type="PROSITE-ProRule" id="PRU00339"/>
    </source>
</evidence>
<dbReference type="PANTHER" id="PTHR44858">
    <property type="entry name" value="TETRATRICOPEPTIDE REPEAT PROTEIN 6"/>
    <property type="match status" value="1"/>
</dbReference>
<evidence type="ECO:0000313" key="5">
    <source>
        <dbReference type="Proteomes" id="UP001201449"/>
    </source>
</evidence>
<keyword evidence="5" id="KW-1185">Reference proteome</keyword>
<dbReference type="RefSeq" id="WP_234861003.1">
    <property type="nucleotide sequence ID" value="NZ_JAKEVZ010000005.1"/>
</dbReference>
<feature type="repeat" description="TPR" evidence="3">
    <location>
        <begin position="55"/>
        <end position="88"/>
    </location>
</feature>
<keyword evidence="2 3" id="KW-0802">TPR repeat</keyword>
<dbReference type="PROSITE" id="PS51257">
    <property type="entry name" value="PROKAR_LIPOPROTEIN"/>
    <property type="match status" value="1"/>
</dbReference>
<dbReference type="Pfam" id="PF13432">
    <property type="entry name" value="TPR_16"/>
    <property type="match status" value="1"/>
</dbReference>
<sequence length="200" mass="22544">MKVSHWVFAALIGIMSLVSCSENLSNKGDQLYSEGKFQEAVIEYDNVLKNKPKYVKALYNRGRAYEEMGDFSKAEKDFLAAYAQDTKNTQVLLSLSNIYQKQKNHNSALLYADAATQVPGAPAMAFFMKGRALHQIGSTEDAMKEYSLAIQIDKDFGQAYYYRGMLKIATDRKRSGCEDIRAAIKLDYPDAKPALEKYCK</sequence>
<dbReference type="PANTHER" id="PTHR44858:SF1">
    <property type="entry name" value="UDP-N-ACETYLGLUCOSAMINE--PEPTIDE N-ACETYLGLUCOSAMINYLTRANSFERASE SPINDLY-RELATED"/>
    <property type="match status" value="1"/>
</dbReference>
<name>A0ABS9BSE3_9BACT</name>
<evidence type="ECO:0000256" key="2">
    <source>
        <dbReference type="ARBA" id="ARBA00022803"/>
    </source>
</evidence>
<proteinExistence type="predicted"/>
<organism evidence="4 5">
    <name type="scientific">Mariniradius sediminis</name>
    <dbReference type="NCBI Taxonomy" id="2909237"/>
    <lineage>
        <taxon>Bacteria</taxon>
        <taxon>Pseudomonadati</taxon>
        <taxon>Bacteroidota</taxon>
        <taxon>Cytophagia</taxon>
        <taxon>Cytophagales</taxon>
        <taxon>Cyclobacteriaceae</taxon>
        <taxon>Mariniradius</taxon>
    </lineage>
</organism>
<dbReference type="SUPFAM" id="SSF48452">
    <property type="entry name" value="TPR-like"/>
    <property type="match status" value="1"/>
</dbReference>
<dbReference type="Pfam" id="PF13414">
    <property type="entry name" value="TPR_11"/>
    <property type="match status" value="1"/>
</dbReference>
<reference evidence="4 5" key="1">
    <citation type="submission" date="2022-01" db="EMBL/GenBank/DDBJ databases">
        <title>Mariniradius saccharolyticus sp. nov., isolated from sediment of a river.</title>
        <authorList>
            <person name="Liu H."/>
        </authorList>
    </citation>
    <scope>NUCLEOTIDE SEQUENCE [LARGE SCALE GENOMIC DNA]</scope>
    <source>
        <strain evidence="4 5">RY-2</strain>
    </source>
</reference>
<comment type="caution">
    <text evidence="4">The sequence shown here is derived from an EMBL/GenBank/DDBJ whole genome shotgun (WGS) entry which is preliminary data.</text>
</comment>
<evidence type="ECO:0000256" key="1">
    <source>
        <dbReference type="ARBA" id="ARBA00022737"/>
    </source>
</evidence>
<evidence type="ECO:0000313" key="4">
    <source>
        <dbReference type="EMBL" id="MCF1750948.1"/>
    </source>
</evidence>
<accession>A0ABS9BSE3</accession>
<dbReference type="PROSITE" id="PS50005">
    <property type="entry name" value="TPR"/>
    <property type="match status" value="2"/>
</dbReference>
<keyword evidence="1" id="KW-0677">Repeat</keyword>
<dbReference type="EMBL" id="JAKEVZ010000005">
    <property type="protein sequence ID" value="MCF1750948.1"/>
    <property type="molecule type" value="Genomic_DNA"/>
</dbReference>
<dbReference type="InterPro" id="IPR050498">
    <property type="entry name" value="Ycf3"/>
</dbReference>
<dbReference type="InterPro" id="IPR019734">
    <property type="entry name" value="TPR_rpt"/>
</dbReference>
<gene>
    <name evidence="4" type="ORF">L0U89_07680</name>
</gene>
<dbReference type="InterPro" id="IPR011990">
    <property type="entry name" value="TPR-like_helical_dom_sf"/>
</dbReference>
<dbReference type="Proteomes" id="UP001201449">
    <property type="component" value="Unassembled WGS sequence"/>
</dbReference>
<dbReference type="Gene3D" id="1.25.40.10">
    <property type="entry name" value="Tetratricopeptide repeat domain"/>
    <property type="match status" value="2"/>
</dbReference>
<dbReference type="SMART" id="SM00028">
    <property type="entry name" value="TPR"/>
    <property type="match status" value="5"/>
</dbReference>
<protein>
    <submittedName>
        <fullName evidence="4">Tetratricopeptide repeat protein</fullName>
    </submittedName>
</protein>
<feature type="repeat" description="TPR" evidence="3">
    <location>
        <begin position="123"/>
        <end position="156"/>
    </location>
</feature>